<organism evidence="1 2">
    <name type="scientific">Taklimakanibacter albus</name>
    <dbReference type="NCBI Taxonomy" id="2800327"/>
    <lineage>
        <taxon>Bacteria</taxon>
        <taxon>Pseudomonadati</taxon>
        <taxon>Pseudomonadota</taxon>
        <taxon>Alphaproteobacteria</taxon>
        <taxon>Hyphomicrobiales</taxon>
        <taxon>Aestuariivirgaceae</taxon>
        <taxon>Taklimakanibacter</taxon>
    </lineage>
</organism>
<dbReference type="EMBL" id="JAENHL010000006">
    <property type="protein sequence ID" value="MBK1866480.1"/>
    <property type="molecule type" value="Genomic_DNA"/>
</dbReference>
<dbReference type="Proteomes" id="UP000616151">
    <property type="component" value="Unassembled WGS sequence"/>
</dbReference>
<evidence type="ECO:0000313" key="2">
    <source>
        <dbReference type="Proteomes" id="UP000616151"/>
    </source>
</evidence>
<evidence type="ECO:0000313" key="1">
    <source>
        <dbReference type="EMBL" id="MBK1866480.1"/>
    </source>
</evidence>
<name>A0ACC5R1E3_9HYPH</name>
<sequence length="629" mass="69430">MLDKMREGAKGWMAKVLLGLLVLSFGAWGVPDIMSFRFNSPLATVGDQDISGPEFAQAYDRWLRSYQQQTGQTITPEQARVLGLDRAYLNEMIRSAALDGEAKKLKLAISDAQIVDMVKANPAFHNSQGVFDPARFADVLRQNGLTEAGFVASERDRFLRSSVTDTATWNFSPPGTLKEVVYRHRNEQRDARYFVLRPAEQDVPAPTETDLKTYWEKNSTQFTAPEYRVIAVIKAEPQDLAPTIQISDAELTAGYEKYKLDYYKPELRTILQIPFPSIDEAKKAKDRIASGTDFMAIAKERGLTDADASLGEVSKDKIFDTIIADAAFGLTQDQVSDPVQGKLSVVLLKVTKISPEKQSTQDEVKTELTQRLQLERARNEVQTTYDAIEDARAQQKSFEDIAKEVKLPLNVTPQVDIRGQGKDGKDVDVPFKEGVLKQAFESDTGIENDALTTPSGGFVWYEVREVTPSAVKPLDTVKTEVETAWRAQKLREIALEKAKQLVERARNGVTLDVLAGEAKAEIKTVQGLKRNETTNEFGSDAVSALFAVPENGFAYAPEGDGKGAKIMQSQAVLIPTYDPNSEEAKTIGKALADGASNNLATAYIGDIQNELGVKVDETMWRQVTGANAN</sequence>
<reference evidence="1" key="1">
    <citation type="submission" date="2021-01" db="EMBL/GenBank/DDBJ databases">
        <authorList>
            <person name="Sun Q."/>
        </authorList>
    </citation>
    <scope>NUCLEOTIDE SEQUENCE</scope>
    <source>
        <strain evidence="1">YIM B02566</strain>
    </source>
</reference>
<keyword evidence="2" id="KW-1185">Reference proteome</keyword>
<comment type="caution">
    <text evidence="1">The sequence shown here is derived from an EMBL/GenBank/DDBJ whole genome shotgun (WGS) entry which is preliminary data.</text>
</comment>
<protein>
    <submittedName>
        <fullName evidence="1">SurA N-terminal domain-containing protein</fullName>
    </submittedName>
</protein>
<proteinExistence type="predicted"/>
<accession>A0ACC5R1E3</accession>
<gene>
    <name evidence="1" type="ORF">JHL16_08965</name>
</gene>